<dbReference type="Pfam" id="PF03129">
    <property type="entry name" value="HGTP_anticodon"/>
    <property type="match status" value="1"/>
</dbReference>
<dbReference type="PANTHER" id="PTHR42753:SF2">
    <property type="entry name" value="PROLINE--TRNA LIGASE"/>
    <property type="match status" value="1"/>
</dbReference>
<evidence type="ECO:0000313" key="12">
    <source>
        <dbReference type="EMBL" id="MRG89556.1"/>
    </source>
</evidence>
<dbReference type="GO" id="GO:0005829">
    <property type="term" value="C:cytosol"/>
    <property type="evidence" value="ECO:0007669"/>
    <property type="project" value="TreeGrafter"/>
</dbReference>
<evidence type="ECO:0000256" key="7">
    <source>
        <dbReference type="ARBA" id="ARBA00022917"/>
    </source>
</evidence>
<dbReference type="PRINTS" id="PR01046">
    <property type="entry name" value="TRNASYNTHPRO"/>
</dbReference>
<dbReference type="InterPro" id="IPR002314">
    <property type="entry name" value="aa-tRNA-synt_IIb"/>
</dbReference>
<evidence type="ECO:0000256" key="5">
    <source>
        <dbReference type="ARBA" id="ARBA00022741"/>
    </source>
</evidence>
<evidence type="ECO:0000256" key="10">
    <source>
        <dbReference type="HAMAP-Rule" id="MF_01569"/>
    </source>
</evidence>
<dbReference type="CDD" id="cd00779">
    <property type="entry name" value="ProRS_core_prok"/>
    <property type="match status" value="1"/>
</dbReference>
<dbReference type="GO" id="GO:0016740">
    <property type="term" value="F:transferase activity"/>
    <property type="evidence" value="ECO:0007669"/>
    <property type="project" value="UniProtKB-ARBA"/>
</dbReference>
<dbReference type="RefSeq" id="WP_035152863.1">
    <property type="nucleotide sequence ID" value="NZ_QAZN01000008.1"/>
</dbReference>
<evidence type="ECO:0000256" key="1">
    <source>
        <dbReference type="ARBA" id="ARBA00004496"/>
    </source>
</evidence>
<dbReference type="InterPro" id="IPR004154">
    <property type="entry name" value="Anticodon-bd"/>
</dbReference>
<reference evidence="13" key="1">
    <citation type="journal article" date="2018" name="Genome Announc.">
        <title>Fifty-Six Draft Genome Sequences of 10 Lactobacillus Species from 22 Commercial Dietary Supplements.</title>
        <authorList>
            <person name="Gangiredla J."/>
            <person name="Barnaba T.J."/>
            <person name="Mammel M.K."/>
            <person name="Lacher D.W."/>
            <person name="Elkins C.A."/>
            <person name="Lampel K.A."/>
            <person name="Whitehouse C.A."/>
            <person name="Tartera C."/>
        </authorList>
    </citation>
    <scope>NUCLEOTIDE SEQUENCE</scope>
    <source>
        <strain evidence="13">DS12_10</strain>
    </source>
</reference>
<dbReference type="Gene3D" id="3.90.960.10">
    <property type="entry name" value="YbaK/aminoacyl-tRNA synthetase-associated domain"/>
    <property type="match status" value="1"/>
</dbReference>
<protein>
    <recommendedName>
        <fullName evidence="10">Proline--tRNA ligase</fullName>
        <ecNumber evidence="10">6.1.1.15</ecNumber>
    </recommendedName>
    <alternativeName>
        <fullName evidence="10">Prolyl-tRNA synthetase</fullName>
        <shortName evidence="10">ProRS</shortName>
    </alternativeName>
</protein>
<evidence type="ECO:0000256" key="2">
    <source>
        <dbReference type="ARBA" id="ARBA00011738"/>
    </source>
</evidence>
<accession>A0A081NQ33</accession>
<evidence type="ECO:0000256" key="8">
    <source>
        <dbReference type="ARBA" id="ARBA00023146"/>
    </source>
</evidence>
<dbReference type="AlphaFoldDB" id="A0A081NQ33"/>
<organism evidence="12 15">
    <name type="scientific">Limosilactobacillus reuteri</name>
    <name type="common">Lactobacillus reuteri</name>
    <dbReference type="NCBI Taxonomy" id="1598"/>
    <lineage>
        <taxon>Bacteria</taxon>
        <taxon>Bacillati</taxon>
        <taxon>Bacillota</taxon>
        <taxon>Bacilli</taxon>
        <taxon>Lactobacillales</taxon>
        <taxon>Lactobacillaceae</taxon>
        <taxon>Limosilactobacillus</taxon>
    </lineage>
</organism>
<dbReference type="PROSITE" id="PS50862">
    <property type="entry name" value="AA_TRNA_LIGASE_II"/>
    <property type="match status" value="1"/>
</dbReference>
<dbReference type="EC" id="6.1.1.15" evidence="10"/>
<dbReference type="Pfam" id="PF04073">
    <property type="entry name" value="tRNA_edit"/>
    <property type="match status" value="1"/>
</dbReference>
<dbReference type="InterPro" id="IPR050062">
    <property type="entry name" value="Pro-tRNA_synthetase"/>
</dbReference>
<comment type="catalytic activity">
    <reaction evidence="9 10">
        <text>tRNA(Pro) + L-proline + ATP = L-prolyl-tRNA(Pro) + AMP + diphosphate</text>
        <dbReference type="Rhea" id="RHEA:14305"/>
        <dbReference type="Rhea" id="RHEA-COMP:9700"/>
        <dbReference type="Rhea" id="RHEA-COMP:9702"/>
        <dbReference type="ChEBI" id="CHEBI:30616"/>
        <dbReference type="ChEBI" id="CHEBI:33019"/>
        <dbReference type="ChEBI" id="CHEBI:60039"/>
        <dbReference type="ChEBI" id="CHEBI:78442"/>
        <dbReference type="ChEBI" id="CHEBI:78532"/>
        <dbReference type="ChEBI" id="CHEBI:456215"/>
        <dbReference type="EC" id="6.1.1.15"/>
    </reaction>
</comment>
<dbReference type="GO" id="GO:0006433">
    <property type="term" value="P:prolyl-tRNA aminoacylation"/>
    <property type="evidence" value="ECO:0007669"/>
    <property type="project" value="UniProtKB-UniRule"/>
</dbReference>
<dbReference type="InterPro" id="IPR023717">
    <property type="entry name" value="Pro-tRNA-Synthase_IIa_type1"/>
</dbReference>
<dbReference type="SUPFAM" id="SSF55826">
    <property type="entry name" value="YbaK/ProRS associated domain"/>
    <property type="match status" value="1"/>
</dbReference>
<keyword evidence="5 10" id="KW-0547">Nucleotide-binding</keyword>
<name>A0A081NQ33_LIMRT</name>
<gene>
    <name evidence="10" type="primary">proS</name>
    <name evidence="13" type="ORF">DB325_05675</name>
    <name evidence="12" type="ORF">GIX76_06095</name>
</gene>
<dbReference type="Proteomes" id="UP000460207">
    <property type="component" value="Unassembled WGS sequence"/>
</dbReference>
<comment type="domain">
    <text evidence="10">Consists of three domains: the N-terminal catalytic domain, the editing domain and the C-terminal anticodon-binding domain.</text>
</comment>
<comment type="subunit">
    <text evidence="2 10">Homodimer.</text>
</comment>
<dbReference type="InterPro" id="IPR002316">
    <property type="entry name" value="Pro-tRNA-ligase_IIa"/>
</dbReference>
<evidence type="ECO:0000313" key="15">
    <source>
        <dbReference type="Proteomes" id="UP000460207"/>
    </source>
</evidence>
<evidence type="ECO:0000259" key="11">
    <source>
        <dbReference type="PROSITE" id="PS50862"/>
    </source>
</evidence>
<keyword evidence="3 10" id="KW-0963">Cytoplasm</keyword>
<dbReference type="HAMAP" id="MF_01569">
    <property type="entry name" value="Pro_tRNA_synth_type1"/>
    <property type="match status" value="1"/>
</dbReference>
<dbReference type="InterPro" id="IPR004500">
    <property type="entry name" value="Pro-tRNA-synth_IIa_bac-type"/>
</dbReference>
<dbReference type="GO" id="GO:0002161">
    <property type="term" value="F:aminoacyl-tRNA deacylase activity"/>
    <property type="evidence" value="ECO:0007669"/>
    <property type="project" value="InterPro"/>
</dbReference>
<dbReference type="Proteomes" id="UP000244083">
    <property type="component" value="Unassembled WGS sequence"/>
</dbReference>
<dbReference type="Pfam" id="PF00587">
    <property type="entry name" value="tRNA-synt_2b"/>
    <property type="match status" value="1"/>
</dbReference>
<keyword evidence="8 10" id="KW-0030">Aminoacyl-tRNA synthetase</keyword>
<evidence type="ECO:0000256" key="6">
    <source>
        <dbReference type="ARBA" id="ARBA00022840"/>
    </source>
</evidence>
<dbReference type="EMBL" id="QAZN01000008">
    <property type="protein sequence ID" value="PTV03944.1"/>
    <property type="molecule type" value="Genomic_DNA"/>
</dbReference>
<dbReference type="SUPFAM" id="SSF55681">
    <property type="entry name" value="Class II aaRS and biotin synthetases"/>
    <property type="match status" value="1"/>
</dbReference>
<comment type="subcellular location">
    <subcellularLocation>
        <location evidence="1 10">Cytoplasm</location>
    </subcellularLocation>
</comment>
<comment type="function">
    <text evidence="10">Catalyzes the attachment of proline to tRNA(Pro) in a two-step reaction: proline is first activated by ATP to form Pro-AMP and then transferred to the acceptor end of tRNA(Pro). As ProRS can inadvertently accommodate and process non-cognate amino acids such as alanine and cysteine, to avoid such errors it has two additional distinct editing activities against alanine. One activity is designated as 'pretransfer' editing and involves the tRNA(Pro)-independent hydrolysis of activated Ala-AMP. The other activity is designated 'posttransfer' editing and involves deacylation of mischarged Ala-tRNA(Pro). The misacylated Cys-tRNA(Pro) is not edited by ProRS.</text>
</comment>
<feature type="domain" description="Aminoacyl-transfer RNA synthetases class-II family profile" evidence="11">
    <location>
        <begin position="47"/>
        <end position="468"/>
    </location>
</feature>
<dbReference type="InterPro" id="IPR033730">
    <property type="entry name" value="ProRS_core_prok"/>
</dbReference>
<dbReference type="PANTHER" id="PTHR42753">
    <property type="entry name" value="MITOCHONDRIAL RIBOSOME PROTEIN L39/PROLYL-TRNA LIGASE FAMILY MEMBER"/>
    <property type="match status" value="1"/>
</dbReference>
<dbReference type="CDD" id="cd00861">
    <property type="entry name" value="ProRS_anticodon_short"/>
    <property type="match status" value="1"/>
</dbReference>
<dbReference type="CDD" id="cd04334">
    <property type="entry name" value="ProRS-INS"/>
    <property type="match status" value="1"/>
</dbReference>
<comment type="similarity">
    <text evidence="10">Belongs to the class-II aminoacyl-tRNA synthetase family. ProS type 1 subfamily.</text>
</comment>
<evidence type="ECO:0000256" key="9">
    <source>
        <dbReference type="ARBA" id="ARBA00047671"/>
    </source>
</evidence>
<evidence type="ECO:0000313" key="13">
    <source>
        <dbReference type="EMBL" id="PTV03944.1"/>
    </source>
</evidence>
<dbReference type="NCBIfam" id="TIGR00409">
    <property type="entry name" value="proS_fam_II"/>
    <property type="match status" value="1"/>
</dbReference>
<dbReference type="SUPFAM" id="SSF52954">
    <property type="entry name" value="Class II aaRS ABD-related"/>
    <property type="match status" value="1"/>
</dbReference>
<dbReference type="InterPro" id="IPR006195">
    <property type="entry name" value="aa-tRNA-synth_II"/>
</dbReference>
<sequence>MKQSKVLIPTKKEAPSDAEALSHKMMIRAGYIYQVSAGVWSYLPLAYRVIRKVENIIRDEMDKAGAVEMLMPGLLPADLWKESGRYESYGDNLFKLKDRRDRDFILGPTHEETFTEVLRDSIKSYKKLPLVVYQLQDKFRDEDRPRYGILRGKEFEMLDGYSFSADQEGLDEAYNNQAKAYRNIFDRIGLNYKVILADSGTMGGKNSQEFSAPAEVGEDIIAYTDGDYAANIEKAESKFVGVQQTAAPAPIEKKATPGAHTVDEAAESLDLDPNQVIKSMLYIAKMSEDEYQPVLVLMRGDDEVNEAKVTNAIDCEELELATEEDAEKYLNAHPGSLGPVGVSEEVKILADNYVKVLVNMACGANEDGYHYINANIDRDFRVDQFGDFRNVKEGEIAPDGKPLKFTPGIEIGHIFKLGTHYSSKLGAQVLDSNGRLTDVIMGSYGIGVTRLLSAVAEQNADENGLVWPDSIAPFDVHVIPVNAKKEDQMAMADKIDQQLTEAGYEVLVDDRKERAGVKFADSDLIGIPIRVTVGKKAQDGIVEIKIRKTGETVEVKQEELVNTVEILLKQLNEEKNK</sequence>
<dbReference type="GO" id="GO:0005524">
    <property type="term" value="F:ATP binding"/>
    <property type="evidence" value="ECO:0007669"/>
    <property type="project" value="UniProtKB-UniRule"/>
</dbReference>
<dbReference type="GO" id="GO:0140096">
    <property type="term" value="F:catalytic activity, acting on a protein"/>
    <property type="evidence" value="ECO:0007669"/>
    <property type="project" value="UniProtKB-ARBA"/>
</dbReference>
<dbReference type="EMBL" id="WJND01000007">
    <property type="protein sequence ID" value="MRG89556.1"/>
    <property type="molecule type" value="Genomic_DNA"/>
</dbReference>
<dbReference type="Gene3D" id="3.40.50.800">
    <property type="entry name" value="Anticodon-binding domain"/>
    <property type="match status" value="1"/>
</dbReference>
<dbReference type="Gene3D" id="3.30.930.10">
    <property type="entry name" value="Bira Bifunctional Protein, Domain 2"/>
    <property type="match status" value="2"/>
</dbReference>
<proteinExistence type="inferred from homology"/>
<keyword evidence="4 10" id="KW-0436">Ligase</keyword>
<comment type="caution">
    <text evidence="12">The sequence shown here is derived from an EMBL/GenBank/DDBJ whole genome shotgun (WGS) entry which is preliminary data.</text>
</comment>
<dbReference type="InterPro" id="IPR036621">
    <property type="entry name" value="Anticodon-bd_dom_sf"/>
</dbReference>
<evidence type="ECO:0000313" key="14">
    <source>
        <dbReference type="Proteomes" id="UP000244083"/>
    </source>
</evidence>
<evidence type="ECO:0000256" key="3">
    <source>
        <dbReference type="ARBA" id="ARBA00022490"/>
    </source>
</evidence>
<dbReference type="FunFam" id="3.40.50.800:FF:000011">
    <property type="entry name" value="Proline--tRNA ligase"/>
    <property type="match status" value="1"/>
</dbReference>
<evidence type="ECO:0000256" key="4">
    <source>
        <dbReference type="ARBA" id="ARBA00022598"/>
    </source>
</evidence>
<dbReference type="InterPro" id="IPR044140">
    <property type="entry name" value="ProRS_anticodon_short"/>
</dbReference>
<dbReference type="InterPro" id="IPR007214">
    <property type="entry name" value="YbaK/aa-tRNA-synth-assoc-dom"/>
</dbReference>
<reference evidence="12 15" key="3">
    <citation type="submission" date="2019-11" db="EMBL/GenBank/DDBJ databases">
        <title>Draft genome sequence of 12 host-associated Lactobacillus reuteri rodent strains.</title>
        <authorList>
            <person name="Zhang S."/>
            <person name="Ozcam M."/>
            <person name="Van Pijkeren J.P."/>
        </authorList>
    </citation>
    <scope>NUCLEOTIDE SEQUENCE [LARGE SCALE GENOMIC DNA]</scope>
    <source>
        <strain evidence="12 15">N4I</strain>
    </source>
</reference>
<dbReference type="InterPro" id="IPR036754">
    <property type="entry name" value="YbaK/aa-tRNA-synt-asso_dom_sf"/>
</dbReference>
<dbReference type="NCBIfam" id="NF006625">
    <property type="entry name" value="PRK09194.1"/>
    <property type="match status" value="1"/>
</dbReference>
<reference evidence="14" key="2">
    <citation type="submission" date="2018-04" db="EMBL/GenBank/DDBJ databases">
        <title>Draft Genome Sequences of 10 Lactobacillus Species from 22 Commercial Probiotic Products.</title>
        <authorList>
            <person name="Gangiredla J."/>
            <person name="Barnaba T.J."/>
            <person name="Mammel M.K."/>
            <person name="Lacher D.W."/>
            <person name="Elkins C.A."/>
            <person name="Lampel K.A."/>
            <person name="Whitehouse C.A."/>
            <person name="Tartera C."/>
        </authorList>
    </citation>
    <scope>NUCLEOTIDE SEQUENCE [LARGE SCALE GENOMIC DNA]</scope>
    <source>
        <strain evidence="14">DS12_10</strain>
    </source>
</reference>
<dbReference type="GO" id="GO:0004827">
    <property type="term" value="F:proline-tRNA ligase activity"/>
    <property type="evidence" value="ECO:0007669"/>
    <property type="project" value="UniProtKB-UniRule"/>
</dbReference>
<keyword evidence="7 10" id="KW-0648">Protein biosynthesis</keyword>
<dbReference type="InterPro" id="IPR045864">
    <property type="entry name" value="aa-tRNA-synth_II/BPL/LPL"/>
</dbReference>
<keyword evidence="6 10" id="KW-0067">ATP-binding</keyword>